<dbReference type="Proteomes" id="UP001262582">
    <property type="component" value="Unassembled WGS sequence"/>
</dbReference>
<dbReference type="SUPFAM" id="SSF56399">
    <property type="entry name" value="ADP-ribosylation"/>
    <property type="match status" value="1"/>
</dbReference>
<protein>
    <recommendedName>
        <fullName evidence="3">DUF2441 domain-containing protein</fullName>
    </recommendedName>
</protein>
<dbReference type="EMBL" id="JAVRHK010000008">
    <property type="protein sequence ID" value="MDT0677297.1"/>
    <property type="molecule type" value="Genomic_DNA"/>
</dbReference>
<comment type="caution">
    <text evidence="1">The sequence shown here is derived from an EMBL/GenBank/DDBJ whole genome shotgun (WGS) entry which is preliminary data.</text>
</comment>
<evidence type="ECO:0000313" key="2">
    <source>
        <dbReference type="Proteomes" id="UP001262582"/>
    </source>
</evidence>
<proteinExistence type="predicted"/>
<keyword evidence="2" id="KW-1185">Reference proteome</keyword>
<sequence>MPKFFHVTRTNLSGIDSFQLGQFDNSIAGEYLYSSQDFKSSIRKQYPDGIAKHGEIFLLNTFQSTGPNQGFTDNEFLIEMTFELVRKLKFPERNSRFTVSFGCLNLEDAKRLREITFDGEGEIFEVECDRYFKADMSFLRQGGSIIGMEIMAEKYWSGKSSGNPFWEVLMEYPVKILNKIE</sequence>
<organism evidence="1 2">
    <name type="scientific">Autumnicola musiva</name>
    <dbReference type="NCBI Taxonomy" id="3075589"/>
    <lineage>
        <taxon>Bacteria</taxon>
        <taxon>Pseudomonadati</taxon>
        <taxon>Bacteroidota</taxon>
        <taxon>Flavobacteriia</taxon>
        <taxon>Flavobacteriales</taxon>
        <taxon>Flavobacteriaceae</taxon>
        <taxon>Autumnicola</taxon>
    </lineage>
</organism>
<evidence type="ECO:0000313" key="1">
    <source>
        <dbReference type="EMBL" id="MDT0677297.1"/>
    </source>
</evidence>
<name>A0ABU3D703_9FLAO</name>
<reference evidence="1 2" key="1">
    <citation type="submission" date="2023-09" db="EMBL/GenBank/DDBJ databases">
        <authorList>
            <person name="Rey-Velasco X."/>
        </authorList>
    </citation>
    <scope>NUCLEOTIDE SEQUENCE [LARGE SCALE GENOMIC DNA]</scope>
    <source>
        <strain evidence="1 2">F117</strain>
    </source>
</reference>
<dbReference type="RefSeq" id="WP_311503641.1">
    <property type="nucleotide sequence ID" value="NZ_JAVRHK010000008.1"/>
</dbReference>
<gene>
    <name evidence="1" type="ORF">RM539_11985</name>
</gene>
<evidence type="ECO:0008006" key="3">
    <source>
        <dbReference type="Google" id="ProtNLM"/>
    </source>
</evidence>
<accession>A0ABU3D703</accession>